<organism evidence="3 4">
    <name type="scientific">Ferruginivarius sediminum</name>
    <dbReference type="NCBI Taxonomy" id="2661937"/>
    <lineage>
        <taxon>Bacteria</taxon>
        <taxon>Pseudomonadati</taxon>
        <taxon>Pseudomonadota</taxon>
        <taxon>Alphaproteobacteria</taxon>
        <taxon>Rhodospirillales</taxon>
        <taxon>Rhodospirillaceae</taxon>
        <taxon>Ferruginivarius</taxon>
    </lineage>
</organism>
<dbReference type="InterPro" id="IPR000620">
    <property type="entry name" value="EamA_dom"/>
</dbReference>
<dbReference type="SUPFAM" id="SSF103481">
    <property type="entry name" value="Multidrug resistance efflux transporter EmrE"/>
    <property type="match status" value="2"/>
</dbReference>
<comment type="caution">
    <text evidence="3">The sequence shown here is derived from an EMBL/GenBank/DDBJ whole genome shotgun (WGS) entry which is preliminary data.</text>
</comment>
<feature type="transmembrane region" description="Helical" evidence="1">
    <location>
        <begin position="75"/>
        <end position="95"/>
    </location>
</feature>
<dbReference type="PANTHER" id="PTHR22911">
    <property type="entry name" value="ACYL-MALONYL CONDENSING ENZYME-RELATED"/>
    <property type="match status" value="1"/>
</dbReference>
<keyword evidence="1" id="KW-0472">Membrane</keyword>
<dbReference type="InterPro" id="IPR037185">
    <property type="entry name" value="EmrE-like"/>
</dbReference>
<accession>A0A369TB16</accession>
<dbReference type="Pfam" id="PF00892">
    <property type="entry name" value="EamA"/>
    <property type="match status" value="2"/>
</dbReference>
<sequence>MPNAPSTTARRSQVEVGMLLMAAAMLAVPGNDAIAKLLSASLAPGMVAWGRFVFQTTMLLPVAVVTRRRLGGQRLGLHAARGLLLAGAILTIFWALKYLPIANAIAIFFVEPLILTLMSAALLGEPIGWRRISAVGVGLLGAMIVIRPSWEAFGWAAILPLGTAFCFAGYLTLTRHMAGEDDPVVMQVWTGVFSTIILTVALLAGSAVGIPVLTATWPSAGQWAGLVVLGSLAGTTHVVLALAFRRAPAGVLAPFQYLEIISATLLGYLIFGDFPDALTFLGTGIIIASGLYVFHRERTLARRAPALSDQP</sequence>
<evidence type="ECO:0000313" key="3">
    <source>
        <dbReference type="EMBL" id="RDD62521.1"/>
    </source>
</evidence>
<evidence type="ECO:0000313" key="4">
    <source>
        <dbReference type="Proteomes" id="UP000253941"/>
    </source>
</evidence>
<dbReference type="Proteomes" id="UP000253941">
    <property type="component" value="Unassembled WGS sequence"/>
</dbReference>
<feature type="transmembrane region" description="Helical" evidence="1">
    <location>
        <begin position="129"/>
        <end position="146"/>
    </location>
</feature>
<proteinExistence type="predicted"/>
<dbReference type="PANTHER" id="PTHR22911:SF103">
    <property type="entry name" value="BLR2811 PROTEIN"/>
    <property type="match status" value="1"/>
</dbReference>
<feature type="transmembrane region" description="Helical" evidence="1">
    <location>
        <begin position="101"/>
        <end position="122"/>
    </location>
</feature>
<feature type="transmembrane region" description="Helical" evidence="1">
    <location>
        <begin position="12"/>
        <end position="28"/>
    </location>
</feature>
<dbReference type="GO" id="GO:0016020">
    <property type="term" value="C:membrane"/>
    <property type="evidence" value="ECO:0007669"/>
    <property type="project" value="InterPro"/>
</dbReference>
<evidence type="ECO:0000259" key="2">
    <source>
        <dbReference type="Pfam" id="PF00892"/>
    </source>
</evidence>
<keyword evidence="1" id="KW-1133">Transmembrane helix</keyword>
<feature type="transmembrane region" description="Helical" evidence="1">
    <location>
        <begin position="251"/>
        <end position="271"/>
    </location>
</feature>
<reference evidence="3 4" key="1">
    <citation type="submission" date="2018-07" db="EMBL/GenBank/DDBJ databases">
        <title>Venubactetium sediminum gen. nov., sp. nov., isolated from a marine solar saltern.</title>
        <authorList>
            <person name="Wang S."/>
        </authorList>
    </citation>
    <scope>NUCLEOTIDE SEQUENCE [LARGE SCALE GENOMIC DNA]</scope>
    <source>
        <strain evidence="3 4">WD2A32</strain>
    </source>
</reference>
<name>A0A369TB16_9PROT</name>
<evidence type="ECO:0000256" key="1">
    <source>
        <dbReference type="SAM" id="Phobius"/>
    </source>
</evidence>
<gene>
    <name evidence="3" type="ORF">DRB17_07705</name>
</gene>
<feature type="transmembrane region" description="Helical" evidence="1">
    <location>
        <begin position="152"/>
        <end position="173"/>
    </location>
</feature>
<feature type="transmembrane region" description="Helical" evidence="1">
    <location>
        <begin position="185"/>
        <end position="210"/>
    </location>
</feature>
<feature type="transmembrane region" description="Helical" evidence="1">
    <location>
        <begin position="277"/>
        <end position="294"/>
    </location>
</feature>
<feature type="domain" description="EamA" evidence="2">
    <location>
        <begin position="17"/>
        <end position="146"/>
    </location>
</feature>
<feature type="domain" description="EamA" evidence="2">
    <location>
        <begin position="155"/>
        <end position="289"/>
    </location>
</feature>
<keyword evidence="4" id="KW-1185">Reference proteome</keyword>
<dbReference type="EMBL" id="QPMH01000005">
    <property type="protein sequence ID" value="RDD62521.1"/>
    <property type="molecule type" value="Genomic_DNA"/>
</dbReference>
<keyword evidence="1" id="KW-0812">Transmembrane</keyword>
<dbReference type="AlphaFoldDB" id="A0A369TB16"/>
<dbReference type="RefSeq" id="WP_114581617.1">
    <property type="nucleotide sequence ID" value="NZ_QPMH01000005.1"/>
</dbReference>
<protein>
    <submittedName>
        <fullName evidence="3">DMT family transporter</fullName>
    </submittedName>
</protein>
<feature type="transmembrane region" description="Helical" evidence="1">
    <location>
        <begin position="222"/>
        <end position="244"/>
    </location>
</feature>